<feature type="transmembrane region" description="Helical" evidence="1">
    <location>
        <begin position="75"/>
        <end position="99"/>
    </location>
</feature>
<dbReference type="GO" id="GO:0005886">
    <property type="term" value="C:plasma membrane"/>
    <property type="evidence" value="ECO:0007669"/>
    <property type="project" value="InterPro"/>
</dbReference>
<dbReference type="Pfam" id="PF09515">
    <property type="entry name" value="Thia_YuaJ"/>
    <property type="match status" value="1"/>
</dbReference>
<keyword evidence="1" id="KW-1133">Transmembrane helix</keyword>
<organism evidence="2 3">
    <name type="scientific">Symbiobacterium thermophilum</name>
    <dbReference type="NCBI Taxonomy" id="2734"/>
    <lineage>
        <taxon>Bacteria</taxon>
        <taxon>Bacillati</taxon>
        <taxon>Bacillota</taxon>
        <taxon>Clostridia</taxon>
        <taxon>Eubacteriales</taxon>
        <taxon>Symbiobacteriaceae</taxon>
        <taxon>Symbiobacterium</taxon>
    </lineage>
</organism>
<comment type="caution">
    <text evidence="2">The sequence shown here is derived from an EMBL/GenBank/DDBJ whole genome shotgun (WGS) entry which is preliminary data.</text>
</comment>
<keyword evidence="1" id="KW-0812">Transmembrane</keyword>
<dbReference type="EMBL" id="LWLV01002468">
    <property type="protein sequence ID" value="OTA40186.1"/>
    <property type="molecule type" value="Genomic_DNA"/>
</dbReference>
<feature type="transmembrane region" description="Helical" evidence="1">
    <location>
        <begin position="151"/>
        <end position="170"/>
    </location>
</feature>
<feature type="transmembrane region" description="Helical" evidence="1">
    <location>
        <begin position="106"/>
        <end position="131"/>
    </location>
</feature>
<dbReference type="NCBIfam" id="TIGR02357">
    <property type="entry name" value="ECF_ThiT_YuaJ"/>
    <property type="match status" value="1"/>
</dbReference>
<dbReference type="Proteomes" id="UP000194267">
    <property type="component" value="Unassembled WGS sequence"/>
</dbReference>
<gene>
    <name evidence="2" type="ORF">A6D92_21930</name>
</gene>
<proteinExistence type="predicted"/>
<dbReference type="AlphaFoldDB" id="A0A1Y2T315"/>
<name>A0A1Y2T315_SYMTR</name>
<evidence type="ECO:0000313" key="3">
    <source>
        <dbReference type="Proteomes" id="UP000194267"/>
    </source>
</evidence>
<reference evidence="3" key="1">
    <citation type="submission" date="2016-04" db="EMBL/GenBank/DDBJ databases">
        <authorList>
            <person name="Antunes L.P."/>
            <person name="Martins L.F."/>
            <person name="Pereira R.V."/>
            <person name="Thomas A.M."/>
            <person name="Barbosa D."/>
            <person name="Nascimento L."/>
            <person name="Silva G.M."/>
            <person name="Condomitti G.W."/>
            <person name="Digiampietri L.A."/>
            <person name="Lombardi K.C."/>
            <person name="Ramos P.L."/>
            <person name="Quaggio R.B."/>
            <person name="Oliveira J.C."/>
            <person name="Pascon R.C."/>
            <person name="Cruz J.B."/>
            <person name="Silva A.M."/>
            <person name="Setubal J.C."/>
        </authorList>
    </citation>
    <scope>NUCLEOTIDE SEQUENCE [LARGE SCALE GENOMIC DNA]</scope>
</reference>
<keyword evidence="1" id="KW-0472">Membrane</keyword>
<dbReference type="Gene3D" id="1.10.1760.20">
    <property type="match status" value="1"/>
</dbReference>
<evidence type="ECO:0000313" key="2">
    <source>
        <dbReference type="EMBL" id="OTA40186.1"/>
    </source>
</evidence>
<accession>A0A1Y2T315</accession>
<evidence type="ECO:0000256" key="1">
    <source>
        <dbReference type="SAM" id="Phobius"/>
    </source>
</evidence>
<dbReference type="GO" id="GO:0015234">
    <property type="term" value="F:thiamine transmembrane transporter activity"/>
    <property type="evidence" value="ECO:0007669"/>
    <property type="project" value="InterPro"/>
</dbReference>
<protein>
    <submittedName>
        <fullName evidence="2">Energy-coupled thiamine transporter ThiT</fullName>
    </submittedName>
</protein>
<dbReference type="InterPro" id="IPR012651">
    <property type="entry name" value="Thia_Transptr_ThiT"/>
</dbReference>
<sequence length="182" mass="19518">MSDARLRLRRLVETAMMVAAAVALSFVKVWEMPQGGSVTLGSMVPILLVGLRHGPAWGIAAGVLDGVLQYWLEPFYFHPVQVLLDYPIAFGLLGLAGLARGRGRWAAAWLGSLAIAGRFVAHVISGVVFFAEYVPEGQHPLVYSLIYNGAYLLPEAVLSAVLLTVLLPALERALPAQAKSAL</sequence>